<dbReference type="EMBL" id="AP014924">
    <property type="protein sequence ID" value="BAS27134.1"/>
    <property type="molecule type" value="Genomic_DNA"/>
</dbReference>
<evidence type="ECO:0000256" key="1">
    <source>
        <dbReference type="SAM" id="MobiDB-lite"/>
    </source>
</evidence>
<dbReference type="AlphaFoldDB" id="A0A0K2SJW4"/>
<name>A0A0K2SJW4_LIMPI</name>
<reference evidence="3" key="1">
    <citation type="submission" date="2015-07" db="EMBL/GenBank/DDBJ databases">
        <title>Complete genome sequence and phylogenetic analysis of Limnochorda pilosa.</title>
        <authorList>
            <person name="Watanabe M."/>
            <person name="Kojima H."/>
            <person name="Fukui M."/>
        </authorList>
    </citation>
    <scope>NUCLEOTIDE SEQUENCE [LARGE SCALE GENOMIC DNA]</scope>
    <source>
        <strain evidence="3">HC45</strain>
    </source>
</reference>
<accession>A0A0K2SJW4</accession>
<sequence length="80" mass="8406">MPEPSKPRAGKGVDPREANLIGYDSPDDPLTGDEPKGDPESLVALDNPDDAAAHHPYEGGSPPRGPRRKGRPSRGAKGRA</sequence>
<dbReference type="Proteomes" id="UP000065807">
    <property type="component" value="Chromosome"/>
</dbReference>
<protein>
    <submittedName>
        <fullName evidence="2">Uncharacterized protein</fullName>
    </submittedName>
</protein>
<feature type="region of interest" description="Disordered" evidence="1">
    <location>
        <begin position="1"/>
        <end position="80"/>
    </location>
</feature>
<evidence type="ECO:0000313" key="2">
    <source>
        <dbReference type="EMBL" id="BAS27134.1"/>
    </source>
</evidence>
<proteinExistence type="predicted"/>
<keyword evidence="3" id="KW-1185">Reference proteome</keyword>
<dbReference type="RefSeq" id="WP_068135583.1">
    <property type="nucleotide sequence ID" value="NZ_AP014924.1"/>
</dbReference>
<evidence type="ECO:0000313" key="3">
    <source>
        <dbReference type="Proteomes" id="UP000065807"/>
    </source>
</evidence>
<dbReference type="KEGG" id="lpil:LIP_1277"/>
<feature type="compositionally biased region" description="Basic residues" evidence="1">
    <location>
        <begin position="65"/>
        <end position="80"/>
    </location>
</feature>
<gene>
    <name evidence="2" type="ORF">LIP_1277</name>
</gene>
<reference evidence="3" key="2">
    <citation type="journal article" date="2016" name="Int. J. Syst. Evol. Microbiol.">
        <title>Complete genome sequence and cell structure of Limnochorda pilosa, a Gram-negative spore-former within the phylum Firmicutes.</title>
        <authorList>
            <person name="Watanabe M."/>
            <person name="Kojima H."/>
            <person name="Fukui M."/>
        </authorList>
    </citation>
    <scope>NUCLEOTIDE SEQUENCE [LARGE SCALE GENOMIC DNA]</scope>
    <source>
        <strain evidence="3">HC45</strain>
    </source>
</reference>
<organism evidence="2 3">
    <name type="scientific">Limnochorda pilosa</name>
    <dbReference type="NCBI Taxonomy" id="1555112"/>
    <lineage>
        <taxon>Bacteria</taxon>
        <taxon>Bacillati</taxon>
        <taxon>Bacillota</taxon>
        <taxon>Limnochordia</taxon>
        <taxon>Limnochordales</taxon>
        <taxon>Limnochordaceae</taxon>
        <taxon>Limnochorda</taxon>
    </lineage>
</organism>